<evidence type="ECO:0000313" key="3">
    <source>
        <dbReference type="EMBL" id="SQB16567.1"/>
    </source>
</evidence>
<feature type="domain" description="Mannosyl-glycoprotein endo-beta-N-acetylglucosamidase-like" evidence="2">
    <location>
        <begin position="194"/>
        <end position="359"/>
    </location>
</feature>
<dbReference type="Pfam" id="PF01832">
    <property type="entry name" value="Glucosaminidase"/>
    <property type="match status" value="1"/>
</dbReference>
<keyword evidence="4" id="KW-1185">Reference proteome</keyword>
<dbReference type="GO" id="GO:0004040">
    <property type="term" value="F:amidase activity"/>
    <property type="evidence" value="ECO:0007669"/>
    <property type="project" value="InterPro"/>
</dbReference>
<dbReference type="GO" id="GO:0008745">
    <property type="term" value="F:N-acetylmuramoyl-L-alanine amidase activity"/>
    <property type="evidence" value="ECO:0007669"/>
    <property type="project" value="InterPro"/>
</dbReference>
<name>A0A2X2UQC7_9FIRM</name>
<dbReference type="Pfam" id="PF01510">
    <property type="entry name" value="Amidase_2"/>
    <property type="match status" value="1"/>
</dbReference>
<evidence type="ECO:0000256" key="1">
    <source>
        <dbReference type="ARBA" id="ARBA00022801"/>
    </source>
</evidence>
<dbReference type="Gene3D" id="3.40.80.10">
    <property type="entry name" value="Peptidoglycan recognition protein-like"/>
    <property type="match status" value="1"/>
</dbReference>
<dbReference type="AlphaFoldDB" id="A0A2X2UQC7"/>
<evidence type="ECO:0000313" key="4">
    <source>
        <dbReference type="Proteomes" id="UP000251853"/>
    </source>
</evidence>
<dbReference type="SMART" id="SM00047">
    <property type="entry name" value="LYZ2"/>
    <property type="match status" value="1"/>
</dbReference>
<dbReference type="EMBL" id="UAVW01000021">
    <property type="protein sequence ID" value="SQB16567.1"/>
    <property type="molecule type" value="Genomic_DNA"/>
</dbReference>
<dbReference type="InterPro" id="IPR002901">
    <property type="entry name" value="MGlyc_endo_b_GlcNAc-like_dom"/>
</dbReference>
<dbReference type="Gene3D" id="4.10.80.30">
    <property type="entry name" value="DNA polymerase, domain 6"/>
    <property type="match status" value="1"/>
</dbReference>
<dbReference type="PANTHER" id="PTHR33308:SF9">
    <property type="entry name" value="PEPTIDOGLYCAN HYDROLASE FLGJ"/>
    <property type="match status" value="1"/>
</dbReference>
<dbReference type="InterPro" id="IPR051056">
    <property type="entry name" value="Glycosyl_Hydrolase_73"/>
</dbReference>
<dbReference type="GO" id="GO:0016798">
    <property type="term" value="F:hydrolase activity, acting on glycosyl bonds"/>
    <property type="evidence" value="ECO:0007669"/>
    <property type="project" value="UniProtKB-KW"/>
</dbReference>
<reference evidence="3 4" key="1">
    <citation type="submission" date="2018-06" db="EMBL/GenBank/DDBJ databases">
        <authorList>
            <consortium name="Pathogen Informatics"/>
            <person name="Doyle S."/>
        </authorList>
    </citation>
    <scope>NUCLEOTIDE SEQUENCE [LARGE SCALE GENOMIC DNA]</scope>
    <source>
        <strain evidence="3 4">NCTC11224</strain>
    </source>
</reference>
<dbReference type="Gene3D" id="2.30.30.40">
    <property type="entry name" value="SH3 Domains"/>
    <property type="match status" value="1"/>
</dbReference>
<protein>
    <submittedName>
        <fullName evidence="3">N-acetylmuramoyl-L-alanine amidase family 2 protein</fullName>
        <ecNumber evidence="3">3.2.1.-</ecNumber>
    </submittedName>
</protein>
<dbReference type="EC" id="3.2.1.-" evidence="3"/>
<dbReference type="Proteomes" id="UP000251853">
    <property type="component" value="Unassembled WGS sequence"/>
</dbReference>
<dbReference type="SUPFAM" id="SSF55846">
    <property type="entry name" value="N-acetylmuramoyl-L-alanine amidase-like"/>
    <property type="match status" value="1"/>
</dbReference>
<dbReference type="GO" id="GO:0009253">
    <property type="term" value="P:peptidoglycan catabolic process"/>
    <property type="evidence" value="ECO:0007669"/>
    <property type="project" value="InterPro"/>
</dbReference>
<dbReference type="PANTHER" id="PTHR33308">
    <property type="entry name" value="PEPTIDOGLYCAN HYDROLASE FLGJ"/>
    <property type="match status" value="1"/>
</dbReference>
<dbReference type="InterPro" id="IPR002502">
    <property type="entry name" value="Amidase_domain"/>
</dbReference>
<sequence>MGYTNSPLVVYTKLSPNHSGQRTHSIDRITPHCVVGQLSAESICGCFTSTSRQASCNYGIGTDGRVSLCVEEKNRSWCSSSNANDQRAVTIECASDMNEPYAMNSAVYNSLIKLCTDICQRNGKKKLLWLGDKNKTLNYTPAADEMVLTVHRWFAVKSCPGDWLYARLGDLAAKVTAALGGSSSSGMQATSLKNLTEAEAVAKIGPLFTANQKTSGILACVSMAQFILESGYGKSELAQNANNCFGMKTSLSGNSWSGSSWDGKSVYTKKTQEQNADGSMVTITADFRKYACVEDSIADHAAYLLGAMNGNKKRYEGLAGCTDYKKAAQIIKDGGYATSHTYVQNLCNIIERWNLTQYNAAASSTTISGWYRVRKSWQSAASQKGAFRDLAYAKQCADQNPGYFVFDPDGKAVYPEQKSSVPYAVRVSINDLNIRKGPGTNYAKTGYYTGKGVFTIVAESAGAGSTKGWGKLKSGAGWVALDYCTRI</sequence>
<keyword evidence="1 3" id="KW-0378">Hydrolase</keyword>
<accession>A0A2X2UQC7</accession>
<proteinExistence type="predicted"/>
<gene>
    <name evidence="3" type="primary">lytG</name>
    <name evidence="3" type="ORF">NCTC11224_05627</name>
</gene>
<organism evidence="3 4">
    <name type="scientific">Enterocloster clostridioformis</name>
    <dbReference type="NCBI Taxonomy" id="1531"/>
    <lineage>
        <taxon>Bacteria</taxon>
        <taxon>Bacillati</taxon>
        <taxon>Bacillota</taxon>
        <taxon>Clostridia</taxon>
        <taxon>Lachnospirales</taxon>
        <taxon>Lachnospiraceae</taxon>
        <taxon>Enterocloster</taxon>
    </lineage>
</organism>
<dbReference type="InterPro" id="IPR036505">
    <property type="entry name" value="Amidase/PGRP_sf"/>
</dbReference>
<keyword evidence="3" id="KW-0326">Glycosidase</keyword>
<dbReference type="RefSeq" id="WP_112483345.1">
    <property type="nucleotide sequence ID" value="NZ_JAIWZC010000001.1"/>
</dbReference>
<dbReference type="Gene3D" id="1.10.530.10">
    <property type="match status" value="1"/>
</dbReference>
<evidence type="ECO:0000259" key="2">
    <source>
        <dbReference type="SMART" id="SM00047"/>
    </source>
</evidence>